<protein>
    <submittedName>
        <fullName evidence="1">Uncharacterized protein</fullName>
    </submittedName>
</protein>
<organism evidence="1 2">
    <name type="scientific">Periweissella beninensis</name>
    <dbReference type="NCBI Taxonomy" id="504936"/>
    <lineage>
        <taxon>Bacteria</taxon>
        <taxon>Bacillati</taxon>
        <taxon>Bacillota</taxon>
        <taxon>Bacilli</taxon>
        <taxon>Lactobacillales</taxon>
        <taxon>Lactobacillaceae</taxon>
        <taxon>Periweissella</taxon>
    </lineage>
</organism>
<evidence type="ECO:0000313" key="1">
    <source>
        <dbReference type="EMBL" id="MCM2437112.1"/>
    </source>
</evidence>
<dbReference type="Proteomes" id="UP001057481">
    <property type="component" value="Unassembled WGS sequence"/>
</dbReference>
<dbReference type="EMBL" id="JAGMVS010000050">
    <property type="protein sequence ID" value="MCM2437112.1"/>
    <property type="molecule type" value="Genomic_DNA"/>
</dbReference>
<gene>
    <name evidence="1" type="ORF">KAK10_04095</name>
</gene>
<accession>A0ABT0VGZ1</accession>
<evidence type="ECO:0000313" key="2">
    <source>
        <dbReference type="Proteomes" id="UP001057481"/>
    </source>
</evidence>
<name>A0ABT0VGZ1_9LACO</name>
<keyword evidence="2" id="KW-1185">Reference proteome</keyword>
<reference evidence="1" key="1">
    <citation type="submission" date="2021-04" db="EMBL/GenBank/DDBJ databases">
        <title>Taxonomic assessment of Weissella genus.</title>
        <authorList>
            <person name="Fanelli F."/>
            <person name="Chieffi D."/>
            <person name="Dell'Aquila A."/>
            <person name="Gyu-Sung C."/>
            <person name="Franz C.M.A.P."/>
            <person name="Fusco V."/>
        </authorList>
    </citation>
    <scope>NUCLEOTIDE SEQUENCE</scope>
    <source>
        <strain evidence="1">LMG 25373</strain>
    </source>
</reference>
<comment type="caution">
    <text evidence="1">The sequence shown here is derived from an EMBL/GenBank/DDBJ whole genome shotgun (WGS) entry which is preliminary data.</text>
</comment>
<proteinExistence type="predicted"/>
<sequence length="75" mass="8449">MVIGKSAFQGDLLLNLDQSAVEDRHRDQILKDVQLSPVEIDQIEMAPTNYGYLTHIELISLTLLTARNLVRMLGL</sequence>